<dbReference type="Pfam" id="PF03466">
    <property type="entry name" value="LysR_substrate"/>
    <property type="match status" value="1"/>
</dbReference>
<dbReference type="PANTHER" id="PTHR30346">
    <property type="entry name" value="TRANSCRIPTIONAL DUAL REGULATOR HCAR-RELATED"/>
    <property type="match status" value="1"/>
</dbReference>
<dbReference type="InterPro" id="IPR036388">
    <property type="entry name" value="WH-like_DNA-bd_sf"/>
</dbReference>
<dbReference type="PRINTS" id="PR00039">
    <property type="entry name" value="HTHLYSR"/>
</dbReference>
<keyword evidence="7" id="KW-1185">Reference proteome</keyword>
<dbReference type="CDD" id="cd08414">
    <property type="entry name" value="PBP2_LTTR_aromatics_like"/>
    <property type="match status" value="1"/>
</dbReference>
<name>A0ABW2J0C8_9GAMM</name>
<evidence type="ECO:0000256" key="1">
    <source>
        <dbReference type="ARBA" id="ARBA00009437"/>
    </source>
</evidence>
<dbReference type="InterPro" id="IPR000847">
    <property type="entry name" value="LysR_HTH_N"/>
</dbReference>
<sequence>MVELRHLRHFVVVAEELHFRKAAIRLHMTQPPLSQSIKKLEESVGTKLLDRSRRSVRLTAAGQAFLAGARGTLRAAEDAYNDAARAAKGLSGRLKVAFVGSAVYDVLPIVLREFRRMHPEVELELLEMTSLEQIDGLTRGNIDIGFLRPPIVGPDPVKQQILQRECLVAAIPETHVLAESPTLELGQLARDIFITFPSLASPNLHSKLLMSCYDAGFTPRIGQNGTQVQTQLGLVAAGLGVALVPHCASRLARQGVVYKELTDPSTHLWTSISIAWHSDRESPLLEKFVRTCTEISLENF</sequence>
<dbReference type="Gene3D" id="1.10.10.10">
    <property type="entry name" value="Winged helix-like DNA-binding domain superfamily/Winged helix DNA-binding domain"/>
    <property type="match status" value="1"/>
</dbReference>
<dbReference type="SUPFAM" id="SSF53850">
    <property type="entry name" value="Periplasmic binding protein-like II"/>
    <property type="match status" value="1"/>
</dbReference>
<dbReference type="Pfam" id="PF00126">
    <property type="entry name" value="HTH_1"/>
    <property type="match status" value="1"/>
</dbReference>
<reference evidence="7" key="1">
    <citation type="journal article" date="2019" name="Int. J. Syst. Evol. Microbiol.">
        <title>The Global Catalogue of Microorganisms (GCM) 10K type strain sequencing project: providing services to taxonomists for standard genome sequencing and annotation.</title>
        <authorList>
            <consortium name="The Broad Institute Genomics Platform"/>
            <consortium name="The Broad Institute Genome Sequencing Center for Infectious Disease"/>
            <person name="Wu L."/>
            <person name="Ma J."/>
        </authorList>
    </citation>
    <scope>NUCLEOTIDE SEQUENCE [LARGE SCALE GENOMIC DNA]</scope>
    <source>
        <strain evidence="7">CCUG 60559</strain>
    </source>
</reference>
<accession>A0ABW2J0C8</accession>
<keyword evidence="4" id="KW-0804">Transcription</keyword>
<dbReference type="SUPFAM" id="SSF46785">
    <property type="entry name" value="Winged helix' DNA-binding domain"/>
    <property type="match status" value="1"/>
</dbReference>
<keyword evidence="3" id="KW-0238">DNA-binding</keyword>
<feature type="domain" description="HTH lysR-type" evidence="5">
    <location>
        <begin position="2"/>
        <end position="59"/>
    </location>
</feature>
<dbReference type="PANTHER" id="PTHR30346:SF0">
    <property type="entry name" value="HCA OPERON TRANSCRIPTIONAL ACTIVATOR HCAR"/>
    <property type="match status" value="1"/>
</dbReference>
<evidence type="ECO:0000313" key="6">
    <source>
        <dbReference type="EMBL" id="MFC7296531.1"/>
    </source>
</evidence>
<evidence type="ECO:0000313" key="7">
    <source>
        <dbReference type="Proteomes" id="UP001596506"/>
    </source>
</evidence>
<evidence type="ECO:0000259" key="5">
    <source>
        <dbReference type="PROSITE" id="PS50931"/>
    </source>
</evidence>
<protein>
    <submittedName>
        <fullName evidence="6">LysR family transcriptional regulator</fullName>
    </submittedName>
</protein>
<proteinExistence type="inferred from homology"/>
<dbReference type="Gene3D" id="3.40.190.10">
    <property type="entry name" value="Periplasmic binding protein-like II"/>
    <property type="match status" value="2"/>
</dbReference>
<organism evidence="6 7">
    <name type="scientific">Marinobacter aromaticivorans</name>
    <dbReference type="NCBI Taxonomy" id="1494078"/>
    <lineage>
        <taxon>Bacteria</taxon>
        <taxon>Pseudomonadati</taxon>
        <taxon>Pseudomonadota</taxon>
        <taxon>Gammaproteobacteria</taxon>
        <taxon>Pseudomonadales</taxon>
        <taxon>Marinobacteraceae</taxon>
        <taxon>Marinobacter</taxon>
    </lineage>
</organism>
<dbReference type="Proteomes" id="UP001596506">
    <property type="component" value="Unassembled WGS sequence"/>
</dbReference>
<dbReference type="EMBL" id="JBHTBD010000013">
    <property type="protein sequence ID" value="MFC7296531.1"/>
    <property type="molecule type" value="Genomic_DNA"/>
</dbReference>
<evidence type="ECO:0000256" key="3">
    <source>
        <dbReference type="ARBA" id="ARBA00023125"/>
    </source>
</evidence>
<comment type="caution">
    <text evidence="6">The sequence shown here is derived from an EMBL/GenBank/DDBJ whole genome shotgun (WGS) entry which is preliminary data.</text>
</comment>
<evidence type="ECO:0000256" key="4">
    <source>
        <dbReference type="ARBA" id="ARBA00023163"/>
    </source>
</evidence>
<comment type="similarity">
    <text evidence="1">Belongs to the LysR transcriptional regulatory family.</text>
</comment>
<dbReference type="RefSeq" id="WP_100690123.1">
    <property type="nucleotide sequence ID" value="NZ_JBHTBD010000013.1"/>
</dbReference>
<dbReference type="InterPro" id="IPR005119">
    <property type="entry name" value="LysR_subst-bd"/>
</dbReference>
<dbReference type="PROSITE" id="PS50931">
    <property type="entry name" value="HTH_LYSR"/>
    <property type="match status" value="1"/>
</dbReference>
<gene>
    <name evidence="6" type="ORF">ACFQQA_17565</name>
</gene>
<evidence type="ECO:0000256" key="2">
    <source>
        <dbReference type="ARBA" id="ARBA00023015"/>
    </source>
</evidence>
<dbReference type="InterPro" id="IPR036390">
    <property type="entry name" value="WH_DNA-bd_sf"/>
</dbReference>
<keyword evidence="2" id="KW-0805">Transcription regulation</keyword>